<evidence type="ECO:0000313" key="2">
    <source>
        <dbReference type="Proteomes" id="UP000009374"/>
    </source>
</evidence>
<dbReference type="Proteomes" id="UP000009374">
    <property type="component" value="Unassembled WGS sequence"/>
</dbReference>
<dbReference type="EMBL" id="GG693853">
    <property type="protein sequence ID" value="EES53818.1"/>
    <property type="molecule type" value="Genomic_DNA"/>
</dbReference>
<sequence>MCQVVFLKNSVAFLENQNKLPGLEPTSKGKNAVFSEIRRFFTKLGLEKKGNPLCSTQKKDFGTMSERTSAACDPGGPSVLQRIARCLGKILLSRKEPEMIKVSIFYPHKEGGQFDMQYYLETHMPMSI</sequence>
<gene>
    <name evidence="1" type="ORF">UBAL3_48660031</name>
</gene>
<protein>
    <submittedName>
        <fullName evidence="1">Uncharacterized protein</fullName>
    </submittedName>
</protein>
<dbReference type="AlphaFoldDB" id="C6HU85"/>
<dbReference type="Gene3D" id="3.30.70.100">
    <property type="match status" value="1"/>
</dbReference>
<accession>C6HU85</accession>
<evidence type="ECO:0000313" key="1">
    <source>
        <dbReference type="EMBL" id="EES53818.1"/>
    </source>
</evidence>
<proteinExistence type="predicted"/>
<keyword evidence="2" id="KW-1185">Reference proteome</keyword>
<organism evidence="1 2">
    <name type="scientific">Leptospirillum ferrodiazotrophum</name>
    <dbReference type="NCBI Taxonomy" id="412449"/>
    <lineage>
        <taxon>Bacteria</taxon>
        <taxon>Pseudomonadati</taxon>
        <taxon>Nitrospirota</taxon>
        <taxon>Nitrospiria</taxon>
        <taxon>Nitrospirales</taxon>
        <taxon>Nitrospiraceae</taxon>
        <taxon>Leptospirillum</taxon>
    </lineage>
</organism>
<reference evidence="1 2" key="1">
    <citation type="journal article" date="2009" name="Appl. Environ. Microbiol.">
        <title>Community genomic and proteomic analyses of chemoautotrophic iron-oxidizing "Leptospirillum rubarum" (Group II) and "Leptospirillum ferrodiazotrophum" (Group III) bacteria in acid mine drainage biofilms.</title>
        <authorList>
            <person name="Goltsman D.S."/>
            <person name="Denef V.J."/>
            <person name="Singer S.W."/>
            <person name="VerBerkmoes N.C."/>
            <person name="Lefsrud M."/>
            <person name="Mueller R.S."/>
            <person name="Dick G.J."/>
            <person name="Sun C.L."/>
            <person name="Wheeler K.E."/>
            <person name="Zemla A."/>
            <person name="Baker B.J."/>
            <person name="Hauser L."/>
            <person name="Land M."/>
            <person name="Shah M.B."/>
            <person name="Thelen M.P."/>
            <person name="Hettich R.L."/>
            <person name="Banfield J.F."/>
        </authorList>
    </citation>
    <scope>NUCLEOTIDE SEQUENCE [LARGE SCALE GENOMIC DNA]</scope>
</reference>
<name>C6HU85_9BACT</name>